<dbReference type="GO" id="GO:0046982">
    <property type="term" value="F:protein heterodimerization activity"/>
    <property type="evidence" value="ECO:0007669"/>
    <property type="project" value="InterPro"/>
</dbReference>
<accession>A0A1R2BUQ8</accession>
<dbReference type="InterPro" id="IPR042225">
    <property type="entry name" value="Ncb2"/>
</dbReference>
<dbReference type="GO" id="GO:0017025">
    <property type="term" value="F:TBP-class protein binding"/>
    <property type="evidence" value="ECO:0007669"/>
    <property type="project" value="TreeGrafter"/>
</dbReference>
<dbReference type="InterPro" id="IPR009072">
    <property type="entry name" value="Histone-fold"/>
</dbReference>
<evidence type="ECO:0000256" key="1">
    <source>
        <dbReference type="ARBA" id="ARBA00004123"/>
    </source>
</evidence>
<dbReference type="AlphaFoldDB" id="A0A1R2BUQ8"/>
<dbReference type="PANTHER" id="PTHR46138:SF1">
    <property type="entry name" value="PROTEIN DR1"/>
    <property type="match status" value="1"/>
</dbReference>
<organism evidence="4 5">
    <name type="scientific">Stentor coeruleus</name>
    <dbReference type="NCBI Taxonomy" id="5963"/>
    <lineage>
        <taxon>Eukaryota</taxon>
        <taxon>Sar</taxon>
        <taxon>Alveolata</taxon>
        <taxon>Ciliophora</taxon>
        <taxon>Postciliodesmatophora</taxon>
        <taxon>Heterotrichea</taxon>
        <taxon>Heterotrichida</taxon>
        <taxon>Stentoridae</taxon>
        <taxon>Stentor</taxon>
    </lineage>
</organism>
<evidence type="ECO:0000313" key="5">
    <source>
        <dbReference type="Proteomes" id="UP000187209"/>
    </source>
</evidence>
<dbReference type="GO" id="GO:0016251">
    <property type="term" value="F:RNA polymerase II general transcription initiation factor activity"/>
    <property type="evidence" value="ECO:0007669"/>
    <property type="project" value="TreeGrafter"/>
</dbReference>
<dbReference type="Gene3D" id="1.10.20.10">
    <property type="entry name" value="Histone, subunit A"/>
    <property type="match status" value="1"/>
</dbReference>
<gene>
    <name evidence="4" type="ORF">SteCoe_19186</name>
</gene>
<dbReference type="OrthoDB" id="601405at2759"/>
<evidence type="ECO:0000259" key="3">
    <source>
        <dbReference type="Pfam" id="PF00808"/>
    </source>
</evidence>
<evidence type="ECO:0000256" key="2">
    <source>
        <dbReference type="ARBA" id="ARBA00023242"/>
    </source>
</evidence>
<name>A0A1R2BUQ8_9CILI</name>
<comment type="caution">
    <text evidence="4">The sequence shown here is derived from an EMBL/GenBank/DDBJ whole genome shotgun (WGS) entry which is preliminary data.</text>
</comment>
<dbReference type="Pfam" id="PF00808">
    <property type="entry name" value="CBFD_NFYB_HMF"/>
    <property type="match status" value="1"/>
</dbReference>
<keyword evidence="5" id="KW-1185">Reference proteome</keyword>
<dbReference type="EMBL" id="MPUH01000419">
    <property type="protein sequence ID" value="OMJ80543.1"/>
    <property type="molecule type" value="Genomic_DNA"/>
</dbReference>
<sequence length="146" mass="16551">MESDAALPKATIKQLIQKSISPLYKSSAAGITDTIADLAHDFIAIISEKSFEECQSNGKKTIMPEHVISAMNHLNFPMDSNEINTFLEELEKLKALKPKEQLKLKKHGVSEDQLLEEQEKLFASANQFNLNIEEKEILEEDKEDYD</sequence>
<feature type="domain" description="Transcription factor CBF/NF-Y/archaeal histone" evidence="3">
    <location>
        <begin position="6"/>
        <end position="71"/>
    </location>
</feature>
<dbReference type="InterPro" id="IPR003958">
    <property type="entry name" value="CBFA_NFYB_domain"/>
</dbReference>
<keyword evidence="2" id="KW-0539">Nucleus</keyword>
<proteinExistence type="predicted"/>
<protein>
    <recommendedName>
        <fullName evidence="3">Transcription factor CBF/NF-Y/archaeal histone domain-containing protein</fullName>
    </recommendedName>
</protein>
<dbReference type="CDD" id="cd22905">
    <property type="entry name" value="HFD_Dr1"/>
    <property type="match status" value="1"/>
</dbReference>
<dbReference type="Proteomes" id="UP000187209">
    <property type="component" value="Unassembled WGS sequence"/>
</dbReference>
<dbReference type="SUPFAM" id="SSF47113">
    <property type="entry name" value="Histone-fold"/>
    <property type="match status" value="1"/>
</dbReference>
<dbReference type="GO" id="GO:0051123">
    <property type="term" value="P:RNA polymerase II preinitiation complex assembly"/>
    <property type="evidence" value="ECO:0007669"/>
    <property type="project" value="TreeGrafter"/>
</dbReference>
<dbReference type="PANTHER" id="PTHR46138">
    <property type="entry name" value="PROTEIN DR1"/>
    <property type="match status" value="1"/>
</dbReference>
<dbReference type="GO" id="GO:0017054">
    <property type="term" value="C:negative cofactor 2 complex"/>
    <property type="evidence" value="ECO:0007669"/>
    <property type="project" value="InterPro"/>
</dbReference>
<evidence type="ECO:0000313" key="4">
    <source>
        <dbReference type="EMBL" id="OMJ80543.1"/>
    </source>
</evidence>
<reference evidence="4 5" key="1">
    <citation type="submission" date="2016-11" db="EMBL/GenBank/DDBJ databases">
        <title>The macronuclear genome of Stentor coeruleus: a giant cell with tiny introns.</title>
        <authorList>
            <person name="Slabodnick M."/>
            <person name="Ruby J.G."/>
            <person name="Reiff S.B."/>
            <person name="Swart E.C."/>
            <person name="Gosai S."/>
            <person name="Prabakaran S."/>
            <person name="Witkowska E."/>
            <person name="Larue G.E."/>
            <person name="Fisher S."/>
            <person name="Freeman R.M."/>
            <person name="Gunawardena J."/>
            <person name="Chu W."/>
            <person name="Stover N.A."/>
            <person name="Gregory B.D."/>
            <person name="Nowacki M."/>
            <person name="Derisi J."/>
            <person name="Roy S.W."/>
            <person name="Marshall W.F."/>
            <person name="Sood P."/>
        </authorList>
    </citation>
    <scope>NUCLEOTIDE SEQUENCE [LARGE SCALE GENOMIC DNA]</scope>
    <source>
        <strain evidence="4">WM001</strain>
    </source>
</reference>
<comment type="subcellular location">
    <subcellularLocation>
        <location evidence="1">Nucleus</location>
    </subcellularLocation>
</comment>
<dbReference type="GO" id="GO:0000122">
    <property type="term" value="P:negative regulation of transcription by RNA polymerase II"/>
    <property type="evidence" value="ECO:0007669"/>
    <property type="project" value="InterPro"/>
</dbReference>